<dbReference type="EMBL" id="AQHF01000024">
    <property type="protein sequence ID" value="MBE0346873.1"/>
    <property type="molecule type" value="Genomic_DNA"/>
</dbReference>
<organism evidence="2 3">
    <name type="scientific">Pseudoalteromonas peptidolytica F12-50-A1</name>
    <dbReference type="NCBI Taxonomy" id="1315280"/>
    <lineage>
        <taxon>Bacteria</taxon>
        <taxon>Pseudomonadati</taxon>
        <taxon>Pseudomonadota</taxon>
        <taxon>Gammaproteobacteria</taxon>
        <taxon>Alteromonadales</taxon>
        <taxon>Pseudoalteromonadaceae</taxon>
        <taxon>Pseudoalteromonas</taxon>
    </lineage>
</organism>
<evidence type="ECO:0000313" key="2">
    <source>
        <dbReference type="EMBL" id="MBE0346873.1"/>
    </source>
</evidence>
<dbReference type="SUPFAM" id="SSF47336">
    <property type="entry name" value="ACP-like"/>
    <property type="match status" value="1"/>
</dbReference>
<dbReference type="RefSeq" id="WP_125252031.1">
    <property type="nucleotide sequence ID" value="NZ_AQHF01000024.1"/>
</dbReference>
<dbReference type="Proteomes" id="UP000660708">
    <property type="component" value="Unassembled WGS sequence"/>
</dbReference>
<evidence type="ECO:0000259" key="1">
    <source>
        <dbReference type="Pfam" id="PF00550"/>
    </source>
</evidence>
<evidence type="ECO:0000313" key="3">
    <source>
        <dbReference type="Proteomes" id="UP000660708"/>
    </source>
</evidence>
<accession>A0A8I0MWY6</accession>
<dbReference type="InterPro" id="IPR036736">
    <property type="entry name" value="ACP-like_sf"/>
</dbReference>
<feature type="domain" description="Carrier" evidence="1">
    <location>
        <begin position="3"/>
        <end position="62"/>
    </location>
</feature>
<name>A0A8I0MWY6_9GAMM</name>
<dbReference type="Gene3D" id="1.10.1200.10">
    <property type="entry name" value="ACP-like"/>
    <property type="match status" value="1"/>
</dbReference>
<gene>
    <name evidence="2" type="ORF">PPEP_a3003</name>
</gene>
<keyword evidence="3" id="KW-1185">Reference proteome</keyword>
<proteinExistence type="predicted"/>
<dbReference type="AlphaFoldDB" id="A0A8I0MWY6"/>
<reference evidence="2 3" key="1">
    <citation type="submission" date="2015-06" db="EMBL/GenBank/DDBJ databases">
        <title>Genome sequence of Pseudoalteromonas peptidolytica.</title>
        <authorList>
            <person name="Xie B.-B."/>
            <person name="Rong J.-C."/>
            <person name="Qin Q.-L."/>
            <person name="Zhang Y.-Z."/>
        </authorList>
    </citation>
    <scope>NUCLEOTIDE SEQUENCE [LARGE SCALE GENOMIC DNA]</scope>
    <source>
        <strain evidence="2 3">F12-50-A1</strain>
    </source>
</reference>
<sequence length="76" mass="8759">MNEKLRNIFASVLDIPLEEVTDELAYGQHDKWDSMSHMMLIADIESNFDIMIDTDDIIDMSSFAKAQEIVAKYESE</sequence>
<dbReference type="Pfam" id="PF00550">
    <property type="entry name" value="PP-binding"/>
    <property type="match status" value="1"/>
</dbReference>
<dbReference type="InterPro" id="IPR009081">
    <property type="entry name" value="PP-bd_ACP"/>
</dbReference>
<comment type="caution">
    <text evidence="2">The sequence shown here is derived from an EMBL/GenBank/DDBJ whole genome shotgun (WGS) entry which is preliminary data.</text>
</comment>
<protein>
    <recommendedName>
        <fullName evidence="1">Carrier domain-containing protein</fullName>
    </recommendedName>
</protein>